<gene>
    <name evidence="2" type="ordered locus">NSE_0728</name>
</gene>
<evidence type="ECO:0000256" key="1">
    <source>
        <dbReference type="SAM" id="Phobius"/>
    </source>
</evidence>
<reference evidence="2 3" key="1">
    <citation type="journal article" date="2006" name="PLoS Genet.">
        <title>Comparative genomics of emerging human ehrlichiosis agents.</title>
        <authorList>
            <person name="Dunning Hotopp J.C."/>
            <person name="Lin M."/>
            <person name="Madupu R."/>
            <person name="Crabtree J."/>
            <person name="Angiuoli S.V."/>
            <person name="Eisen J.A."/>
            <person name="Seshadri R."/>
            <person name="Ren Q."/>
            <person name="Wu M."/>
            <person name="Utterback T.R."/>
            <person name="Smith S."/>
            <person name="Lewis M."/>
            <person name="Khouri H."/>
            <person name="Zhang C."/>
            <person name="Niu H."/>
            <person name="Lin Q."/>
            <person name="Ohashi N."/>
            <person name="Zhi N."/>
            <person name="Nelson W."/>
            <person name="Brinkac L.M."/>
            <person name="Dodson R.J."/>
            <person name="Rosovitz M.J."/>
            <person name="Sundaram J."/>
            <person name="Daugherty S.C."/>
            <person name="Davidsen T."/>
            <person name="Durkin A.S."/>
            <person name="Gwinn M."/>
            <person name="Haft D.H."/>
            <person name="Selengut J.D."/>
            <person name="Sullivan S.A."/>
            <person name="Zafar N."/>
            <person name="Zhou L."/>
            <person name="Benahmed F."/>
            <person name="Forberger H."/>
            <person name="Halpin R."/>
            <person name="Mulligan S."/>
            <person name="Robinson J."/>
            <person name="White O."/>
            <person name="Rikihisa Y."/>
            <person name="Tettelin H."/>
        </authorList>
    </citation>
    <scope>NUCLEOTIDE SEQUENCE [LARGE SCALE GENOMIC DNA]</scope>
    <source>
        <strain evidence="3">ATCC VR-367 / Miyayama</strain>
    </source>
</reference>
<protein>
    <submittedName>
        <fullName evidence="2">Uncharacterized protein</fullName>
    </submittedName>
</protein>
<dbReference type="STRING" id="222891.NSE_0728"/>
<dbReference type="EMBL" id="CP000237">
    <property type="protein sequence ID" value="ABD45605.1"/>
    <property type="molecule type" value="Genomic_DNA"/>
</dbReference>
<keyword evidence="1" id="KW-0472">Membrane</keyword>
<dbReference type="KEGG" id="nse:NSE_0728"/>
<evidence type="ECO:0000313" key="3">
    <source>
        <dbReference type="Proteomes" id="UP000001942"/>
    </source>
</evidence>
<proteinExistence type="predicted"/>
<keyword evidence="3" id="KW-1185">Reference proteome</keyword>
<sequence length="38" mass="4216">MVLRLISVRGCNALHSFWLGLVGDLLCTGIIFFSSCWS</sequence>
<organism evidence="2 3">
    <name type="scientific">Ehrlichia sennetsu (strain ATCC VR-367 / Miyayama)</name>
    <name type="common">Neorickettsia sennetsu</name>
    <dbReference type="NCBI Taxonomy" id="222891"/>
    <lineage>
        <taxon>Bacteria</taxon>
        <taxon>Pseudomonadati</taxon>
        <taxon>Pseudomonadota</taxon>
        <taxon>Alphaproteobacteria</taxon>
        <taxon>Rickettsiales</taxon>
        <taxon>Anaplasmataceae</taxon>
        <taxon>Ehrlichia</taxon>
    </lineage>
</organism>
<dbReference type="HOGENOM" id="CLU_3330635_0_0_5"/>
<keyword evidence="1" id="KW-1133">Transmembrane helix</keyword>
<accession>Q2GD42</accession>
<feature type="transmembrane region" description="Helical" evidence="1">
    <location>
        <begin position="12"/>
        <end position="33"/>
    </location>
</feature>
<name>Q2GD42_EHRS3</name>
<evidence type="ECO:0000313" key="2">
    <source>
        <dbReference type="EMBL" id="ABD45605.1"/>
    </source>
</evidence>
<keyword evidence="1" id="KW-0812">Transmembrane</keyword>
<dbReference type="AlphaFoldDB" id="Q2GD42"/>
<dbReference type="Proteomes" id="UP000001942">
    <property type="component" value="Chromosome"/>
</dbReference>